<comment type="similarity">
    <text evidence="1">Belongs to the SAPS family.</text>
</comment>
<proteinExistence type="inferred from homology"/>
<evidence type="ECO:0000256" key="3">
    <source>
        <dbReference type="SAM" id="MobiDB-lite"/>
    </source>
</evidence>
<feature type="region of interest" description="Disordered" evidence="3">
    <location>
        <begin position="772"/>
        <end position="826"/>
    </location>
</feature>
<keyword evidence="5" id="KW-1185">Reference proteome</keyword>
<dbReference type="OMA" id="NENTEMQ"/>
<feature type="region of interest" description="Disordered" evidence="3">
    <location>
        <begin position="869"/>
        <end position="890"/>
    </location>
</feature>
<name>D8LEY3_ECTSI</name>
<evidence type="ECO:0000313" key="4">
    <source>
        <dbReference type="EMBL" id="CBN79803.1"/>
    </source>
</evidence>
<accession>D8LEY3</accession>
<dbReference type="EMBL" id="FN649736">
    <property type="protein sequence ID" value="CBN79803.1"/>
    <property type="molecule type" value="Genomic_DNA"/>
</dbReference>
<dbReference type="GO" id="GO:0019903">
    <property type="term" value="F:protein phosphatase binding"/>
    <property type="evidence" value="ECO:0007669"/>
    <property type="project" value="InterPro"/>
</dbReference>
<dbReference type="GO" id="GO:0019888">
    <property type="term" value="F:protein phosphatase regulator activity"/>
    <property type="evidence" value="ECO:0007669"/>
    <property type="project" value="TreeGrafter"/>
</dbReference>
<feature type="compositionally biased region" description="Gly residues" evidence="3">
    <location>
        <begin position="943"/>
        <end position="959"/>
    </location>
</feature>
<feature type="compositionally biased region" description="Basic residues" evidence="3">
    <location>
        <begin position="745"/>
        <end position="755"/>
    </location>
</feature>
<protein>
    <submittedName>
        <fullName evidence="4">Serine/threonine-protein phosphatase 6 regulatory subunit, putative</fullName>
    </submittedName>
</protein>
<feature type="region of interest" description="Disordered" evidence="3">
    <location>
        <begin position="601"/>
        <end position="755"/>
    </location>
</feature>
<dbReference type="AlphaFoldDB" id="D8LEY3"/>
<feature type="compositionally biased region" description="Acidic residues" evidence="3">
    <location>
        <begin position="931"/>
        <end position="942"/>
    </location>
</feature>
<dbReference type="Proteomes" id="UP000002630">
    <property type="component" value="Linkage Group LG11"/>
</dbReference>
<feature type="region of interest" description="Disordered" evidence="3">
    <location>
        <begin position="508"/>
        <end position="572"/>
    </location>
</feature>
<dbReference type="PANTHER" id="PTHR12634:SF8">
    <property type="entry name" value="FIERY MOUNTAIN, ISOFORM D"/>
    <property type="match status" value="1"/>
</dbReference>
<dbReference type="PANTHER" id="PTHR12634">
    <property type="entry name" value="SIT4 YEAST -ASSOCIATING PROTEIN-RELATED"/>
    <property type="match status" value="1"/>
</dbReference>
<sequence length="1234" mass="122938">MDGGGTSPINDILDKDSFSLEEILAQDEVLQEVKSLNIKLVDFLSKESSVRDMMSYLADPPPEGAPDNRVFKFPYMSCEIICCEVPEILKAIASDGAGGGDDCPLRKLFSILDGEGDIDSHRAGYLEKVLTVLLKHRCGATTAFVNERGLDLFRRMVRHLGNFSVMQVAKLLLLPKYAALQDIDATVLMGDGRGVGGSEDGGGPPASIWCNWSDDPEILKTLLAEFNRQPIGQGEGVSGDAAGEGVGSDGGGEAEGGQEKREESGESSDMHLHLSELLLALIAQSSPESSFLQRIFSEAVGPLVAAATLTKEQGRQAEGSQAALQILAALADRLVQPLPPSMSPLANENTEMQMDLTEGFGVGGIGDGAPEGGQGAGIAAGGLRPQEFLNVDGAVLERGLSDLVPSLCAYLRGHTEDPSTITAQTKQEQPRLGLLRLQVVRFLETLVRMDSPVIDQVLVRENAMATCLEMMFTYETSSMLHASVATSVQAILAPPVGGGAPGISRVGLGGGGGLASPRSPSSEAAAAEEGEGEEAGDRKEGSPAGGLDSAGGGEGDGGGGGGGDGVSMSGRGRRESFQRHLFEECRLVERILEAVALNEDAEKAQQEQAPMEESETEPSAEAAAEAAAEGSVTAAAPEGGGAGGDGGDDEDGELADAAATATPEQGQTTGGEDAGVEAVASATAAAETAAGAEAPEAVAGAAGEAPAEEGDGAGEEGTAAGGDDGTAIAADSAAAGGSGGGTGAGRRRSRPGRRLGHMGHVLLLSRAVMGAESGGGEQGVSSPRPSLAAEGGMLDEGGDGGDAAAAAAAGGEGGDSGGAAAGEEAVGTAPGKKTFVAGLLAERDCAEHWQEFVRTTVAAEVSRQMNPLGGFAVPSREDENQLSSDFPDEAVDMDDTSGLLENMNRMQTAASGAGEDGGVGGLPPAPKGSFLEDDDDDDDEEFGTGGGGTGGSGGSNAGGGGDNSLAMMFGSNFMSAAGGGSAWGSLAGEPGSSTATGAGSIGGSAFGSTAGDSSASVAEGWANFADFGDVQQSASGGGGGGFANFDPVFAIDAPAPPGPSGFAPSPPSWAPRVGDSGAMGDGGSGAGSSGGEGGFADFPQYGGFADFSAMMDDTMPSPPEPPAAASPAFDGGSGGGGGGGGGSGDGGAGGEDRMDEEAEDREDGPGVSSLGTAAAVAGVAGVGLSMSTSPRENKCDSVDAMMGSDEEEEEEDQQQQQQQQQKESDGAGAGEQRP</sequence>
<feature type="compositionally biased region" description="Low complexity" evidence="3">
    <location>
        <begin position="676"/>
        <end position="705"/>
    </location>
</feature>
<evidence type="ECO:0000313" key="5">
    <source>
        <dbReference type="Proteomes" id="UP000002630"/>
    </source>
</evidence>
<feature type="region of interest" description="Disordered" evidence="3">
    <location>
        <begin position="1053"/>
        <end position="1234"/>
    </location>
</feature>
<dbReference type="OrthoDB" id="295029at2759"/>
<feature type="compositionally biased region" description="Basic and acidic residues" evidence="3">
    <location>
        <begin position="257"/>
        <end position="269"/>
    </location>
</feature>
<dbReference type="eggNOG" id="KOG2073">
    <property type="taxonomic scope" value="Eukaryota"/>
</dbReference>
<feature type="compositionally biased region" description="Gly residues" evidence="3">
    <location>
        <begin position="1077"/>
        <end position="1094"/>
    </location>
</feature>
<dbReference type="InParanoid" id="D8LEY3"/>
<gene>
    <name evidence="4" type="ORF">Esi_0014_0139</name>
</gene>
<feature type="compositionally biased region" description="Low complexity" evidence="3">
    <location>
        <begin position="619"/>
        <end position="637"/>
    </location>
</feature>
<feature type="compositionally biased region" description="Acidic residues" evidence="3">
    <location>
        <begin position="1204"/>
        <end position="1213"/>
    </location>
</feature>
<feature type="compositionally biased region" description="Gly residues" evidence="3">
    <location>
        <begin position="1131"/>
        <end position="1149"/>
    </location>
</feature>
<feature type="compositionally biased region" description="Gly residues" evidence="3">
    <location>
        <begin position="548"/>
        <end position="565"/>
    </location>
</feature>
<feature type="region of interest" description="Disordered" evidence="3">
    <location>
        <begin position="233"/>
        <end position="269"/>
    </location>
</feature>
<feature type="compositionally biased region" description="Pro residues" evidence="3">
    <location>
        <begin position="1054"/>
        <end position="1069"/>
    </location>
</feature>
<dbReference type="InterPro" id="IPR007587">
    <property type="entry name" value="SAPS"/>
</dbReference>
<dbReference type="STRING" id="2880.D8LEY3"/>
<dbReference type="EMBL" id="FN648000">
    <property type="protein sequence ID" value="CBN79803.1"/>
    <property type="molecule type" value="Genomic_DNA"/>
</dbReference>
<feature type="compositionally biased region" description="Acidic residues" evidence="3">
    <location>
        <begin position="1153"/>
        <end position="1162"/>
    </location>
</feature>
<feature type="compositionally biased region" description="Gly residues" evidence="3">
    <location>
        <begin position="233"/>
        <end position="255"/>
    </location>
</feature>
<feature type="region of interest" description="Disordered" evidence="3">
    <location>
        <begin position="910"/>
        <end position="959"/>
    </location>
</feature>
<feature type="compositionally biased region" description="Low complexity" evidence="3">
    <location>
        <begin position="1166"/>
        <end position="1185"/>
    </location>
</feature>
<organism evidence="4 5">
    <name type="scientific">Ectocarpus siliculosus</name>
    <name type="common">Brown alga</name>
    <name type="synonym">Conferva siliculosa</name>
    <dbReference type="NCBI Taxonomy" id="2880"/>
    <lineage>
        <taxon>Eukaryota</taxon>
        <taxon>Sar</taxon>
        <taxon>Stramenopiles</taxon>
        <taxon>Ochrophyta</taxon>
        <taxon>PX clade</taxon>
        <taxon>Phaeophyceae</taxon>
        <taxon>Ectocarpales</taxon>
        <taxon>Ectocarpaceae</taxon>
        <taxon>Ectocarpus</taxon>
    </lineage>
</organism>
<evidence type="ECO:0000256" key="1">
    <source>
        <dbReference type="ARBA" id="ARBA00006180"/>
    </source>
</evidence>
<keyword evidence="2" id="KW-0131">Cell cycle</keyword>
<evidence type="ECO:0000256" key="2">
    <source>
        <dbReference type="ARBA" id="ARBA00023306"/>
    </source>
</evidence>
<reference evidence="4 5" key="1">
    <citation type="journal article" date="2010" name="Nature">
        <title>The Ectocarpus genome and the independent evolution of multicellularity in brown algae.</title>
        <authorList>
            <person name="Cock J.M."/>
            <person name="Sterck L."/>
            <person name="Rouze P."/>
            <person name="Scornet D."/>
            <person name="Allen A.E."/>
            <person name="Amoutzias G."/>
            <person name="Anthouard V."/>
            <person name="Artiguenave F."/>
            <person name="Aury J.M."/>
            <person name="Badger J.H."/>
            <person name="Beszteri B."/>
            <person name="Billiau K."/>
            <person name="Bonnet E."/>
            <person name="Bothwell J.H."/>
            <person name="Bowler C."/>
            <person name="Boyen C."/>
            <person name="Brownlee C."/>
            <person name="Carrano C.J."/>
            <person name="Charrier B."/>
            <person name="Cho G.Y."/>
            <person name="Coelho S.M."/>
            <person name="Collen J."/>
            <person name="Corre E."/>
            <person name="Da Silva C."/>
            <person name="Delage L."/>
            <person name="Delaroque N."/>
            <person name="Dittami S.M."/>
            <person name="Doulbeau S."/>
            <person name="Elias M."/>
            <person name="Farnham G."/>
            <person name="Gachon C.M."/>
            <person name="Gschloessl B."/>
            <person name="Heesch S."/>
            <person name="Jabbari K."/>
            <person name="Jubin C."/>
            <person name="Kawai H."/>
            <person name="Kimura K."/>
            <person name="Kloareg B."/>
            <person name="Kupper F.C."/>
            <person name="Lang D."/>
            <person name="Le Bail A."/>
            <person name="Leblanc C."/>
            <person name="Lerouge P."/>
            <person name="Lohr M."/>
            <person name="Lopez P.J."/>
            <person name="Martens C."/>
            <person name="Maumus F."/>
            <person name="Michel G."/>
            <person name="Miranda-Saavedra D."/>
            <person name="Morales J."/>
            <person name="Moreau H."/>
            <person name="Motomura T."/>
            <person name="Nagasato C."/>
            <person name="Napoli C.A."/>
            <person name="Nelson D.R."/>
            <person name="Nyvall-Collen P."/>
            <person name="Peters A.F."/>
            <person name="Pommier C."/>
            <person name="Potin P."/>
            <person name="Poulain J."/>
            <person name="Quesneville H."/>
            <person name="Read B."/>
            <person name="Rensing S.A."/>
            <person name="Ritter A."/>
            <person name="Rousvoal S."/>
            <person name="Samanta M."/>
            <person name="Samson G."/>
            <person name="Schroeder D.C."/>
            <person name="Segurens B."/>
            <person name="Strittmatter M."/>
            <person name="Tonon T."/>
            <person name="Tregear J.W."/>
            <person name="Valentin K."/>
            <person name="von Dassow P."/>
            <person name="Yamagishi T."/>
            <person name="Van de Peer Y."/>
            <person name="Wincker P."/>
        </authorList>
    </citation>
    <scope>NUCLEOTIDE SEQUENCE [LARGE SCALE GENOMIC DNA]</scope>
    <source>
        <strain evidence="5">Ec32 / CCAP1310/4</strain>
    </source>
</reference>
<feature type="compositionally biased region" description="Low complexity" evidence="3">
    <location>
        <begin position="725"/>
        <end position="735"/>
    </location>
</feature>
<feature type="compositionally biased region" description="Gly residues" evidence="3">
    <location>
        <begin position="810"/>
        <end position="820"/>
    </location>
</feature>